<dbReference type="Proteomes" id="UP001448858">
    <property type="component" value="Chromosome"/>
</dbReference>
<feature type="domain" description="Solute-binding protein family 3/N-terminal" evidence="3">
    <location>
        <begin position="44"/>
        <end position="128"/>
    </location>
</feature>
<name>A0ABZ2ZV88_9MICC</name>
<protein>
    <submittedName>
        <fullName evidence="4">Transporter substrate-binding domain-containing protein</fullName>
    </submittedName>
</protein>
<dbReference type="RefSeq" id="WP_342022806.1">
    <property type="nucleotide sequence ID" value="NZ_CP151657.1"/>
</dbReference>
<dbReference type="Pfam" id="PF00497">
    <property type="entry name" value="SBP_bac_3"/>
    <property type="match status" value="1"/>
</dbReference>
<dbReference type="InterPro" id="IPR001638">
    <property type="entry name" value="Solute-binding_3/MltF_N"/>
</dbReference>
<dbReference type="EMBL" id="CP151657">
    <property type="protein sequence ID" value="WZP15138.1"/>
    <property type="molecule type" value="Genomic_DNA"/>
</dbReference>
<dbReference type="PANTHER" id="PTHR35936">
    <property type="entry name" value="MEMBRANE-BOUND LYTIC MUREIN TRANSGLYCOSYLASE F"/>
    <property type="match status" value="1"/>
</dbReference>
<evidence type="ECO:0000259" key="3">
    <source>
        <dbReference type="Pfam" id="PF00497"/>
    </source>
</evidence>
<organism evidence="4 5">
    <name type="scientific">Arthrobacter citreus</name>
    <dbReference type="NCBI Taxonomy" id="1670"/>
    <lineage>
        <taxon>Bacteria</taxon>
        <taxon>Bacillati</taxon>
        <taxon>Actinomycetota</taxon>
        <taxon>Actinomycetes</taxon>
        <taxon>Micrococcales</taxon>
        <taxon>Micrococcaceae</taxon>
        <taxon>Arthrobacter</taxon>
    </lineage>
</organism>
<keyword evidence="5" id="KW-1185">Reference proteome</keyword>
<sequence>MFVKIRPRTAAALLLVVLSLTAVSCSSVPADPEQTLDRVTGGTLRVGVSHSPPATDVGGAEPAGPEADLARDFAQSLDAKVEWVEGGEEYLMEALKQGDLDLVVGGLTESSPWTDKAALTRPYAESTNRWGDQQKHVLAAPLGENAFLSRLEHFLSEREGTP</sequence>
<reference evidence="4 5" key="1">
    <citation type="submission" date="2024-04" db="EMBL/GenBank/DDBJ databases">
        <title>Arthrobacter sp. from Plains bison fecal sample.</title>
        <authorList>
            <person name="Ruzzini A."/>
        </authorList>
    </citation>
    <scope>NUCLEOTIDE SEQUENCE [LARGE SCALE GENOMIC DNA]</scope>
    <source>
        <strain evidence="4 5">EINP1</strain>
    </source>
</reference>
<proteinExistence type="predicted"/>
<feature type="chain" id="PRO_5045428240" evidence="2">
    <location>
        <begin position="31"/>
        <end position="162"/>
    </location>
</feature>
<dbReference type="Gene3D" id="3.40.190.10">
    <property type="entry name" value="Periplasmic binding protein-like II"/>
    <property type="match status" value="1"/>
</dbReference>
<dbReference type="SUPFAM" id="SSF53850">
    <property type="entry name" value="Periplasmic binding protein-like II"/>
    <property type="match status" value="1"/>
</dbReference>
<evidence type="ECO:0000313" key="4">
    <source>
        <dbReference type="EMBL" id="WZP15138.1"/>
    </source>
</evidence>
<feature type="signal peptide" evidence="2">
    <location>
        <begin position="1"/>
        <end position="30"/>
    </location>
</feature>
<evidence type="ECO:0000313" key="5">
    <source>
        <dbReference type="Proteomes" id="UP001448858"/>
    </source>
</evidence>
<dbReference type="PROSITE" id="PS51257">
    <property type="entry name" value="PROKAR_LIPOPROTEIN"/>
    <property type="match status" value="1"/>
</dbReference>
<evidence type="ECO:0000256" key="1">
    <source>
        <dbReference type="ARBA" id="ARBA00022729"/>
    </source>
</evidence>
<keyword evidence="1 2" id="KW-0732">Signal</keyword>
<evidence type="ECO:0000256" key="2">
    <source>
        <dbReference type="SAM" id="SignalP"/>
    </source>
</evidence>
<gene>
    <name evidence="4" type="ORF">AAE021_13240</name>
</gene>
<accession>A0ABZ2ZV88</accession>